<reference evidence="2" key="1">
    <citation type="journal article" date="2021" name="Microorganisms">
        <title>Phylogenomic Reconstruction and Metabolic Potential of the Genus Aminobacter.</title>
        <authorList>
            <person name="Artuso I."/>
            <person name="Turrini P."/>
            <person name="Pirolo M."/>
            <person name="Lugli G.A."/>
            <person name="Ventura M."/>
            <person name="Visca P."/>
        </authorList>
    </citation>
    <scope>NUCLEOTIDE SEQUENCE</scope>
    <source>
        <strain evidence="2">LMG 26462</strain>
    </source>
</reference>
<dbReference type="PANTHER" id="PTHR43617">
    <property type="entry name" value="L-AMINO ACID N-ACETYLTRANSFERASE"/>
    <property type="match status" value="1"/>
</dbReference>
<dbReference type="PROSITE" id="PS51186">
    <property type="entry name" value="GNAT"/>
    <property type="match status" value="1"/>
</dbReference>
<dbReference type="SUPFAM" id="SSF55729">
    <property type="entry name" value="Acyl-CoA N-acyltransferases (Nat)"/>
    <property type="match status" value="1"/>
</dbReference>
<evidence type="ECO:0000259" key="1">
    <source>
        <dbReference type="PROSITE" id="PS51186"/>
    </source>
</evidence>
<dbReference type="InterPro" id="IPR000182">
    <property type="entry name" value="GNAT_dom"/>
</dbReference>
<dbReference type="AlphaFoldDB" id="A0A9X1AFL4"/>
<dbReference type="Gene3D" id="3.40.630.30">
    <property type="match status" value="1"/>
</dbReference>
<proteinExistence type="predicted"/>
<dbReference type="Proteomes" id="UP001138921">
    <property type="component" value="Unassembled WGS sequence"/>
</dbReference>
<feature type="domain" description="N-acetyltransferase" evidence="1">
    <location>
        <begin position="4"/>
        <end position="145"/>
    </location>
</feature>
<dbReference type="EMBL" id="JAFLWW010000009">
    <property type="protein sequence ID" value="MBT1159055.1"/>
    <property type="molecule type" value="Genomic_DNA"/>
</dbReference>
<dbReference type="InterPro" id="IPR050276">
    <property type="entry name" value="MshD_Acetyltransferase"/>
</dbReference>
<dbReference type="RefSeq" id="WP_214392906.1">
    <property type="nucleotide sequence ID" value="NZ_JAFLWW010000009.1"/>
</dbReference>
<evidence type="ECO:0000313" key="3">
    <source>
        <dbReference type="Proteomes" id="UP001138921"/>
    </source>
</evidence>
<dbReference type="InterPro" id="IPR016181">
    <property type="entry name" value="Acyl_CoA_acyltransferase"/>
</dbReference>
<reference evidence="2" key="2">
    <citation type="submission" date="2021-03" db="EMBL/GenBank/DDBJ databases">
        <authorList>
            <person name="Artuso I."/>
            <person name="Turrini P."/>
            <person name="Pirolo M."/>
            <person name="Lugli G.A."/>
            <person name="Ventura M."/>
            <person name="Visca P."/>
        </authorList>
    </citation>
    <scope>NUCLEOTIDE SEQUENCE</scope>
    <source>
        <strain evidence="2">LMG 26462</strain>
    </source>
</reference>
<comment type="caution">
    <text evidence="2">The sequence shown here is derived from an EMBL/GenBank/DDBJ whole genome shotgun (WGS) entry which is preliminary data.</text>
</comment>
<evidence type="ECO:0000313" key="2">
    <source>
        <dbReference type="EMBL" id="MBT1159055.1"/>
    </source>
</evidence>
<sequence>MPDVVLRPAEAQDAHDIARILRAALAAFDWMPQLHTPDEDLRFVSSCLLAEQQVTVATLQDKVVGFATVDGDWIEQLYLDPAWTGRGIGTQLLRHATAKMTHVKLYCFEANHGARRFYERHGFAAEAFGDGSRNEEGLPDILYARKGDLDLPAYAGDVRFHPDRPALQEQRTDSKHLK</sequence>
<dbReference type="GO" id="GO:0016747">
    <property type="term" value="F:acyltransferase activity, transferring groups other than amino-acyl groups"/>
    <property type="evidence" value="ECO:0007669"/>
    <property type="project" value="InterPro"/>
</dbReference>
<organism evidence="2 3">
    <name type="scientific">Aminobacter anthyllidis</name>
    <dbReference type="NCBI Taxonomy" id="1035067"/>
    <lineage>
        <taxon>Bacteria</taxon>
        <taxon>Pseudomonadati</taxon>
        <taxon>Pseudomonadota</taxon>
        <taxon>Alphaproteobacteria</taxon>
        <taxon>Hyphomicrobiales</taxon>
        <taxon>Phyllobacteriaceae</taxon>
        <taxon>Aminobacter</taxon>
    </lineage>
</organism>
<protein>
    <submittedName>
        <fullName evidence="2">GNAT family N-acetyltransferase</fullName>
    </submittedName>
</protein>
<dbReference type="CDD" id="cd04301">
    <property type="entry name" value="NAT_SF"/>
    <property type="match status" value="1"/>
</dbReference>
<dbReference type="Pfam" id="PF00583">
    <property type="entry name" value="Acetyltransf_1"/>
    <property type="match status" value="1"/>
</dbReference>
<name>A0A9X1AFL4_9HYPH</name>
<gene>
    <name evidence="2" type="ORF">J1C56_26105</name>
</gene>
<keyword evidence="3" id="KW-1185">Reference proteome</keyword>
<accession>A0A9X1AFL4</accession>